<gene>
    <name evidence="2" type="ORF">N7460_001188</name>
</gene>
<reference evidence="2" key="2">
    <citation type="submission" date="2023-01" db="EMBL/GenBank/DDBJ databases">
        <authorList>
            <person name="Petersen C."/>
        </authorList>
    </citation>
    <scope>NUCLEOTIDE SEQUENCE</scope>
    <source>
        <strain evidence="2">IBT 15450</strain>
    </source>
</reference>
<protein>
    <recommendedName>
        <fullName evidence="1">Luciferase domain-containing protein</fullName>
    </recommendedName>
</protein>
<evidence type="ECO:0000259" key="1">
    <source>
        <dbReference type="Pfam" id="PF17648"/>
    </source>
</evidence>
<dbReference type="PANTHER" id="PTHR38695">
    <property type="entry name" value="AMINO ACID PERMEASE_ SLC12A DOMAIN-CONTAINING PROTEIN"/>
    <property type="match status" value="1"/>
</dbReference>
<dbReference type="Pfam" id="PF17648">
    <property type="entry name" value="Luciferase"/>
    <property type="match status" value="1"/>
</dbReference>
<dbReference type="InterPro" id="IPR048273">
    <property type="entry name" value="Luciferase"/>
</dbReference>
<keyword evidence="3" id="KW-1185">Reference proteome</keyword>
<dbReference type="InterPro" id="IPR040841">
    <property type="entry name" value="Luciferase_dom"/>
</dbReference>
<comment type="caution">
    <text evidence="2">The sequence shown here is derived from an EMBL/GenBank/DDBJ whole genome shotgun (WGS) entry which is preliminary data.</text>
</comment>
<dbReference type="EMBL" id="JAQJZL010000001">
    <property type="protein sequence ID" value="KAJ6057914.1"/>
    <property type="molecule type" value="Genomic_DNA"/>
</dbReference>
<sequence length="255" mass="28603">MASTFVHRLFPNTKRIDFFSNLQNNVSTLIYGAMLMTTAMWAVHDYRDWLYYGTGGTPPTIGGWLKMNKLRVVLAFNYLCGDDLRDPSTLPRMGPQYLKSLTVRPGGHPSLRPRTLPQRQFSETIEPRAREVLIGLMKHLHSQYSDILRLSLSNAEGGAADAIYARPESPACNPEAQKVGFEIAHTHPEDNSLHMLLSPADARAVLEAGWGRRFADPSSVPPGWIMVYAPRDLEEVNLVRRMVEAAIRWTTGADI</sequence>
<dbReference type="PANTHER" id="PTHR38695:SF1">
    <property type="entry name" value="AMINO ACID PERMEASE_ SLC12A DOMAIN-CONTAINING PROTEIN"/>
    <property type="match status" value="1"/>
</dbReference>
<evidence type="ECO:0000313" key="3">
    <source>
        <dbReference type="Proteomes" id="UP001219568"/>
    </source>
</evidence>
<organism evidence="2 3">
    <name type="scientific">Penicillium canescens</name>
    <dbReference type="NCBI Taxonomy" id="5083"/>
    <lineage>
        <taxon>Eukaryota</taxon>
        <taxon>Fungi</taxon>
        <taxon>Dikarya</taxon>
        <taxon>Ascomycota</taxon>
        <taxon>Pezizomycotina</taxon>
        <taxon>Eurotiomycetes</taxon>
        <taxon>Eurotiomycetidae</taxon>
        <taxon>Eurotiales</taxon>
        <taxon>Aspergillaceae</taxon>
        <taxon>Penicillium</taxon>
    </lineage>
</organism>
<dbReference type="Proteomes" id="UP001219568">
    <property type="component" value="Unassembled WGS sequence"/>
</dbReference>
<proteinExistence type="predicted"/>
<feature type="domain" description="Luciferase" evidence="1">
    <location>
        <begin position="182"/>
        <end position="246"/>
    </location>
</feature>
<dbReference type="AlphaFoldDB" id="A0AAD6ISH7"/>
<name>A0AAD6ISH7_PENCN</name>
<reference evidence="2" key="1">
    <citation type="journal article" date="2023" name="IMA Fungus">
        <title>Comparative genomic study of the Penicillium genus elucidates a diverse pangenome and 15 lateral gene transfer events.</title>
        <authorList>
            <person name="Petersen C."/>
            <person name="Sorensen T."/>
            <person name="Nielsen M.R."/>
            <person name="Sondergaard T.E."/>
            <person name="Sorensen J.L."/>
            <person name="Fitzpatrick D.A."/>
            <person name="Frisvad J.C."/>
            <person name="Nielsen K.L."/>
        </authorList>
    </citation>
    <scope>NUCLEOTIDE SEQUENCE</scope>
    <source>
        <strain evidence="2">IBT 15450</strain>
    </source>
</reference>
<evidence type="ECO:0000313" key="2">
    <source>
        <dbReference type="EMBL" id="KAJ6057914.1"/>
    </source>
</evidence>
<accession>A0AAD6ISH7</accession>